<comment type="caution">
    <text evidence="1">The sequence shown here is derived from an EMBL/GenBank/DDBJ whole genome shotgun (WGS) entry which is preliminary data.</text>
</comment>
<dbReference type="OrthoDB" id="511027at2"/>
<gene>
    <name evidence="1" type="ORF">OPHB3_2164</name>
</gene>
<dbReference type="EMBL" id="BBXV01000024">
    <property type="protein sequence ID" value="GAQ18225.1"/>
    <property type="molecule type" value="Genomic_DNA"/>
</dbReference>
<protein>
    <submittedName>
        <fullName evidence="1">Acetyltransferase, GNAT family protein</fullName>
    </submittedName>
</protein>
<reference evidence="1 2" key="2">
    <citation type="journal article" date="2016" name="Genome Announc.">
        <title>Draft Genome Sequence of Oceanobacillus picturae Heshi-B3, Isolated from Fermented Rice Bran in a Traditional Japanese Seafood Dish.</title>
        <authorList>
            <person name="Akuzawa S."/>
            <person name="Nagaoka J."/>
            <person name="Kanekatsu M."/>
            <person name="Kanesaki Y."/>
            <person name="Suzuki T."/>
        </authorList>
    </citation>
    <scope>NUCLEOTIDE SEQUENCE [LARGE SCALE GENOMIC DNA]</scope>
    <source>
        <strain evidence="1 2">Heshi-B3</strain>
    </source>
</reference>
<dbReference type="SUPFAM" id="SSF55729">
    <property type="entry name" value="Acyl-CoA N-acyltransferases (Nat)"/>
    <property type="match status" value="1"/>
</dbReference>
<reference evidence="2" key="1">
    <citation type="submission" date="2015-07" db="EMBL/GenBank/DDBJ databases">
        <title>Draft Genome Sequence of Oceanobacillus picturae Heshi-B3 that Was Isolated from Fermented Rice Bran with Aging Salted Mackerel, Which Was Named Heshiko as Traditional Fermented Seafood in Japan.</title>
        <authorList>
            <person name="Akuzawa S."/>
            <person name="Nakagawa J."/>
            <person name="Kanekatsu T."/>
            <person name="Kanesaki Y."/>
            <person name="Suzuki T."/>
        </authorList>
    </citation>
    <scope>NUCLEOTIDE SEQUENCE [LARGE SCALE GENOMIC DNA]</scope>
    <source>
        <strain evidence="2">Heshi-B3</strain>
    </source>
</reference>
<dbReference type="AlphaFoldDB" id="A0A0U9HAD4"/>
<accession>A0A0U9HAD4</accession>
<dbReference type="CDD" id="cd04301">
    <property type="entry name" value="NAT_SF"/>
    <property type="match status" value="1"/>
</dbReference>
<keyword evidence="1" id="KW-0808">Transferase</keyword>
<evidence type="ECO:0000313" key="1">
    <source>
        <dbReference type="EMBL" id="GAQ18225.1"/>
    </source>
</evidence>
<dbReference type="GO" id="GO:0016740">
    <property type="term" value="F:transferase activity"/>
    <property type="evidence" value="ECO:0007669"/>
    <property type="project" value="UniProtKB-KW"/>
</dbReference>
<name>A0A0U9HAD4_9BACI</name>
<proteinExistence type="predicted"/>
<dbReference type="RefSeq" id="WP_058950309.1">
    <property type="nucleotide sequence ID" value="NZ_BBXV01000024.1"/>
</dbReference>
<dbReference type="Proteomes" id="UP000052946">
    <property type="component" value="Unassembled WGS sequence"/>
</dbReference>
<sequence length="239" mass="27492">MEPFHTIKSPGKYWLVDQLKKDGISKELYETSLNVLVKEWKSKEYGFISVLLEETSEAVLLDEGFKKVSTIVEYTRTLDNIEEHAFPIRWNNLSEGRLTDQDYASLYERCRSGSANKNKKQPIEEVMNSIKSELGPAWRDFCYSFTYEGETCGISIPHIEEGTTDEGRMFYFGVVPEMRGRGLGASMHLASLFLLKEKNATYYVGSTDTSNQAMIDIFIKNGCTLRDRKGIYRLEKKRK</sequence>
<organism evidence="1 2">
    <name type="scientific">Oceanobacillus picturae</name>
    <dbReference type="NCBI Taxonomy" id="171693"/>
    <lineage>
        <taxon>Bacteria</taxon>
        <taxon>Bacillati</taxon>
        <taxon>Bacillota</taxon>
        <taxon>Bacilli</taxon>
        <taxon>Bacillales</taxon>
        <taxon>Bacillaceae</taxon>
        <taxon>Oceanobacillus</taxon>
    </lineage>
</organism>
<evidence type="ECO:0000313" key="2">
    <source>
        <dbReference type="Proteomes" id="UP000052946"/>
    </source>
</evidence>
<dbReference type="InterPro" id="IPR016181">
    <property type="entry name" value="Acyl_CoA_acyltransferase"/>
</dbReference>
<dbReference type="Gene3D" id="3.40.630.30">
    <property type="match status" value="1"/>
</dbReference>